<dbReference type="AlphaFoldDB" id="A0A645ILQ4"/>
<dbReference type="EMBL" id="VSSQ01112281">
    <property type="protein sequence ID" value="MPN49244.1"/>
    <property type="molecule type" value="Genomic_DNA"/>
</dbReference>
<sequence length="145" mass="17004">MIKQDIEQDIELAKMMAADIDRLYKKYAKAALQASEERLEKIRNQSYHGCMTAEELQDLYGYGTITLAEYDEGLDYIAQREERKKQLSLVELHRRNLKDLRDRWKGTVGELRGELNDMNGVVKDKRTYIEKLEAAERAERYATLL</sequence>
<accession>A0A645ILQ4</accession>
<comment type="caution">
    <text evidence="1">The sequence shown here is derived from an EMBL/GenBank/DDBJ whole genome shotgun (WGS) entry which is preliminary data.</text>
</comment>
<name>A0A645ILQ4_9ZZZZ</name>
<evidence type="ECO:0008006" key="2">
    <source>
        <dbReference type="Google" id="ProtNLM"/>
    </source>
</evidence>
<protein>
    <recommendedName>
        <fullName evidence="2">Flagellar FliJ protein</fullName>
    </recommendedName>
</protein>
<reference evidence="1" key="1">
    <citation type="submission" date="2019-08" db="EMBL/GenBank/DDBJ databases">
        <authorList>
            <person name="Kucharzyk K."/>
            <person name="Murdoch R.W."/>
            <person name="Higgins S."/>
            <person name="Loffler F."/>
        </authorList>
    </citation>
    <scope>NUCLEOTIDE SEQUENCE</scope>
</reference>
<gene>
    <name evidence="1" type="ORF">SDC9_196859</name>
</gene>
<proteinExistence type="predicted"/>
<organism evidence="1">
    <name type="scientific">bioreactor metagenome</name>
    <dbReference type="NCBI Taxonomy" id="1076179"/>
    <lineage>
        <taxon>unclassified sequences</taxon>
        <taxon>metagenomes</taxon>
        <taxon>ecological metagenomes</taxon>
    </lineage>
</organism>
<evidence type="ECO:0000313" key="1">
    <source>
        <dbReference type="EMBL" id="MPN49244.1"/>
    </source>
</evidence>